<keyword evidence="1" id="KW-0812">Transmembrane</keyword>
<dbReference type="RefSeq" id="WP_108621703.1">
    <property type="nucleotide sequence ID" value="NZ_CP028901.1"/>
</dbReference>
<gene>
    <name evidence="2" type="ORF">DBV39_11860</name>
</gene>
<evidence type="ECO:0000313" key="3">
    <source>
        <dbReference type="Proteomes" id="UP000244571"/>
    </source>
</evidence>
<keyword evidence="1" id="KW-1133">Transmembrane helix</keyword>
<evidence type="ECO:0000313" key="2">
    <source>
        <dbReference type="EMBL" id="AWB34287.1"/>
    </source>
</evidence>
<sequence>MPDLKDDPVTPTASLRIVTLVAYALFGLGFITSGLFAFAPIAAVMMIYIKRPDAAGTYYAAHFDWLIATFLWGLLWMAVSYLLVFIVIGWAGILATILWVLYRLIRGVLALLDNKTPQEG</sequence>
<keyword evidence="1" id="KW-0472">Membrane</keyword>
<dbReference type="Proteomes" id="UP000244571">
    <property type="component" value="Chromosome"/>
</dbReference>
<organism evidence="2 3">
    <name type="scientific">Orrella marina</name>
    <dbReference type="NCBI Taxonomy" id="2163011"/>
    <lineage>
        <taxon>Bacteria</taxon>
        <taxon>Pseudomonadati</taxon>
        <taxon>Pseudomonadota</taxon>
        <taxon>Betaproteobacteria</taxon>
        <taxon>Burkholderiales</taxon>
        <taxon>Alcaligenaceae</taxon>
        <taxon>Orrella</taxon>
    </lineage>
</organism>
<proteinExistence type="predicted"/>
<name>A0A2R4XKE7_9BURK</name>
<feature type="transmembrane region" description="Helical" evidence="1">
    <location>
        <begin position="81"/>
        <end position="102"/>
    </location>
</feature>
<reference evidence="2 3" key="1">
    <citation type="submission" date="2018-04" db="EMBL/GenBank/DDBJ databases">
        <title>Bordetella sp. HZ20 isolated from seawater.</title>
        <authorList>
            <person name="Sun C."/>
        </authorList>
    </citation>
    <scope>NUCLEOTIDE SEQUENCE [LARGE SCALE GENOMIC DNA]</scope>
    <source>
        <strain evidence="2 3">HZ20</strain>
    </source>
</reference>
<feature type="transmembrane region" description="Helical" evidence="1">
    <location>
        <begin position="20"/>
        <end position="49"/>
    </location>
</feature>
<accession>A0A2R4XKE7</accession>
<feature type="transmembrane region" description="Helical" evidence="1">
    <location>
        <begin position="56"/>
        <end position="75"/>
    </location>
</feature>
<dbReference type="OrthoDB" id="5405464at2"/>
<evidence type="ECO:0008006" key="4">
    <source>
        <dbReference type="Google" id="ProtNLM"/>
    </source>
</evidence>
<keyword evidence="3" id="KW-1185">Reference proteome</keyword>
<dbReference type="EMBL" id="CP028901">
    <property type="protein sequence ID" value="AWB34287.1"/>
    <property type="molecule type" value="Genomic_DNA"/>
</dbReference>
<dbReference type="KEGG" id="boz:DBV39_11860"/>
<protein>
    <recommendedName>
        <fullName evidence="4">DUF4870 domain-containing protein</fullName>
    </recommendedName>
</protein>
<dbReference type="AlphaFoldDB" id="A0A2R4XKE7"/>
<evidence type="ECO:0000256" key="1">
    <source>
        <dbReference type="SAM" id="Phobius"/>
    </source>
</evidence>